<reference evidence="1 2" key="1">
    <citation type="submission" date="2021-04" db="EMBL/GenBank/DDBJ databases">
        <title>Draft Genome of Aeromonas popoffii ID682, isolated from a natural water source in Idaho.</title>
        <authorList>
            <person name="Testerman T."/>
            <person name="Graf J."/>
        </authorList>
    </citation>
    <scope>NUCLEOTIDE SEQUENCE [LARGE SCALE GENOMIC DNA]</scope>
    <source>
        <strain evidence="1 2">ID682</strain>
    </source>
</reference>
<evidence type="ECO:0000313" key="1">
    <source>
        <dbReference type="EMBL" id="MBR7628976.1"/>
    </source>
</evidence>
<sequence length="329" mass="38004">MVVKTRYFSSYIKKYMFQPHCRLFDADAVKLLKESQIISDACIYSIVRVAKANFIPESFYPTYNYCFRGEIEANGRVHEVVFNLAKYWFDGESDLSAILRSEFYTLGDFIRCGLSGYLSPTGISISNQEKFIGFSELILSESNDKVLKIKCPIISGINGREVKAELHLYQLINQFDMDLLSNLEICYIGKSNVSTFERLKNHEKWGPILSSKNNEVYDYFAYFFVIDEAAIISRNFMGSNIHFRDSSDLPRGAITEICESTLINHFKPQFNHDFVNSDVKNIGVIKKWLINKGFDYVLTELELEGIMGRLETKTKPYQLNQMLKQRLVT</sequence>
<dbReference type="Proteomes" id="UP000675653">
    <property type="component" value="Unassembled WGS sequence"/>
</dbReference>
<organism evidence="1 2">
    <name type="scientific">Aeromonas popoffii</name>
    <dbReference type="NCBI Taxonomy" id="70856"/>
    <lineage>
        <taxon>Bacteria</taxon>
        <taxon>Pseudomonadati</taxon>
        <taxon>Pseudomonadota</taxon>
        <taxon>Gammaproteobacteria</taxon>
        <taxon>Aeromonadales</taxon>
        <taxon>Aeromonadaceae</taxon>
        <taxon>Aeromonas</taxon>
    </lineage>
</organism>
<evidence type="ECO:0000313" key="2">
    <source>
        <dbReference type="Proteomes" id="UP000675653"/>
    </source>
</evidence>
<comment type="caution">
    <text evidence="1">The sequence shown here is derived from an EMBL/GenBank/DDBJ whole genome shotgun (WGS) entry which is preliminary data.</text>
</comment>
<protein>
    <submittedName>
        <fullName evidence="1">Uncharacterized protein</fullName>
    </submittedName>
</protein>
<gene>
    <name evidence="1" type="ORF">KAT72_08020</name>
</gene>
<dbReference type="EMBL" id="JAGRZL010000017">
    <property type="protein sequence ID" value="MBR7628976.1"/>
    <property type="molecule type" value="Genomic_DNA"/>
</dbReference>
<dbReference type="RefSeq" id="WP_212513275.1">
    <property type="nucleotide sequence ID" value="NZ_CAWQDX010000038.1"/>
</dbReference>
<keyword evidence="2" id="KW-1185">Reference proteome</keyword>
<name>A0ABS5GPG1_9GAMM</name>
<proteinExistence type="predicted"/>
<accession>A0ABS5GPG1</accession>